<keyword evidence="5 6" id="KW-0472">Membrane</keyword>
<feature type="transmembrane region" description="Helical" evidence="6">
    <location>
        <begin position="196"/>
        <end position="224"/>
    </location>
</feature>
<keyword evidence="4 6" id="KW-1133">Transmembrane helix</keyword>
<dbReference type="Pfam" id="PF02653">
    <property type="entry name" value="BPD_transp_2"/>
    <property type="match status" value="1"/>
</dbReference>
<proteinExistence type="predicted"/>
<evidence type="ECO:0000256" key="2">
    <source>
        <dbReference type="ARBA" id="ARBA00022475"/>
    </source>
</evidence>
<feature type="transmembrane region" description="Helical" evidence="6">
    <location>
        <begin position="56"/>
        <end position="72"/>
    </location>
</feature>
<dbReference type="InterPro" id="IPR043428">
    <property type="entry name" value="LivM-like"/>
</dbReference>
<evidence type="ECO:0000313" key="7">
    <source>
        <dbReference type="EMBL" id="BAL54793.1"/>
    </source>
</evidence>
<feature type="transmembrane region" description="Helical" evidence="6">
    <location>
        <begin position="157"/>
        <end position="175"/>
    </location>
</feature>
<dbReference type="EMBL" id="AP011700">
    <property type="protein sequence ID" value="BAL54793.1"/>
    <property type="molecule type" value="Genomic_DNA"/>
</dbReference>
<feature type="transmembrane region" description="Helical" evidence="6">
    <location>
        <begin position="31"/>
        <end position="49"/>
    </location>
</feature>
<feature type="transmembrane region" description="Helical" evidence="6">
    <location>
        <begin position="78"/>
        <end position="97"/>
    </location>
</feature>
<feature type="transmembrane region" description="Helical" evidence="6">
    <location>
        <begin position="250"/>
        <end position="274"/>
    </location>
</feature>
<keyword evidence="2" id="KW-1003">Cell membrane</keyword>
<dbReference type="AlphaFoldDB" id="H5SF57"/>
<evidence type="ECO:0000256" key="4">
    <source>
        <dbReference type="ARBA" id="ARBA00022989"/>
    </source>
</evidence>
<sequence length="305" mass="32048">MRRWAVVLAVLGAGLLPWLWSDAVFWTINLFLWGLMALSLNVLYGYTGLLSLGQGVYFALGAYGAAWAVIFAKASFWGALGAGLLCAFLGAFLVGWVSVRAAGYGFVVMTLVTALICYLLALGADALTGGEDGMAFRAPAVPVPGFALPIQNLSVRYYLALVALLMGLGVVYLLSKSLLGLALRAVRDDEIAATAVGYNVFAIRLFSFVLAGSLAGLAGAVWALSKEFVRAGLFQPFGAFISAQPDPDPLVAVLLGGPGTLLGPLLGTAILLGLRELFISIWLQGYALAMGVAVIILARRAVMRP</sequence>
<dbReference type="InterPro" id="IPR001851">
    <property type="entry name" value="ABC_transp_permease"/>
</dbReference>
<reference evidence="7" key="2">
    <citation type="journal article" date="2012" name="PLoS ONE">
        <title>A Deeply Branching Thermophilic Bacterium with an Ancient Acetyl-CoA Pathway Dominates a Subsurface Ecosystem.</title>
        <authorList>
            <person name="Takami H."/>
            <person name="Noguchi H."/>
            <person name="Takaki Y."/>
            <person name="Uchiyama I."/>
            <person name="Toyoda A."/>
            <person name="Nishi S."/>
            <person name="Chee G.-J."/>
            <person name="Arai W."/>
            <person name="Nunoura T."/>
            <person name="Itoh T."/>
            <person name="Hattori M."/>
            <person name="Takai K."/>
        </authorList>
    </citation>
    <scope>NUCLEOTIDE SEQUENCE</scope>
</reference>
<organism evidence="7">
    <name type="scientific">uncultured Acetothermia bacterium</name>
    <dbReference type="NCBI Taxonomy" id="236499"/>
    <lineage>
        <taxon>Bacteria</taxon>
        <taxon>Candidatus Bipolaricaulota</taxon>
        <taxon>environmental samples</taxon>
    </lineage>
</organism>
<dbReference type="GO" id="GO:0005886">
    <property type="term" value="C:plasma membrane"/>
    <property type="evidence" value="ECO:0007669"/>
    <property type="project" value="UniProtKB-SubCell"/>
</dbReference>
<evidence type="ECO:0000256" key="6">
    <source>
        <dbReference type="SAM" id="Phobius"/>
    </source>
</evidence>
<dbReference type="PANTHER" id="PTHR30482">
    <property type="entry name" value="HIGH-AFFINITY BRANCHED-CHAIN AMINO ACID TRANSPORT SYSTEM PERMEASE"/>
    <property type="match status" value="1"/>
</dbReference>
<accession>H5SF57</accession>
<reference evidence="7" key="1">
    <citation type="journal article" date="2005" name="Environ. Microbiol.">
        <title>Genetic and functional properties of uncultivated thermophilic crenarchaeotes from a subsurface gold mine as revealed by analysis of genome fragments.</title>
        <authorList>
            <person name="Nunoura T."/>
            <person name="Hirayama H."/>
            <person name="Takami H."/>
            <person name="Oida H."/>
            <person name="Nishi S."/>
            <person name="Shimamura S."/>
            <person name="Suzuki Y."/>
            <person name="Inagaki F."/>
            <person name="Takai K."/>
            <person name="Nealson K.H."/>
            <person name="Horikoshi K."/>
        </authorList>
    </citation>
    <scope>NUCLEOTIDE SEQUENCE</scope>
</reference>
<keyword evidence="3 6" id="KW-0812">Transmembrane</keyword>
<dbReference type="PANTHER" id="PTHR30482:SF17">
    <property type="entry name" value="ABC TRANSPORTER ATP-BINDING PROTEIN"/>
    <property type="match status" value="1"/>
</dbReference>
<evidence type="ECO:0000256" key="1">
    <source>
        <dbReference type="ARBA" id="ARBA00004651"/>
    </source>
</evidence>
<feature type="transmembrane region" description="Helical" evidence="6">
    <location>
        <begin position="104"/>
        <end position="124"/>
    </location>
</feature>
<evidence type="ECO:0000256" key="5">
    <source>
        <dbReference type="ARBA" id="ARBA00023136"/>
    </source>
</evidence>
<dbReference type="GO" id="GO:0015658">
    <property type="term" value="F:branched-chain amino acid transmembrane transporter activity"/>
    <property type="evidence" value="ECO:0007669"/>
    <property type="project" value="InterPro"/>
</dbReference>
<name>H5SF57_9BACT</name>
<comment type="subcellular location">
    <subcellularLocation>
        <location evidence="1">Cell membrane</location>
        <topology evidence="1">Multi-pass membrane protein</topology>
    </subcellularLocation>
</comment>
<gene>
    <name evidence="7" type="ORF">HGMM_F20D08C14</name>
</gene>
<feature type="transmembrane region" description="Helical" evidence="6">
    <location>
        <begin position="281"/>
        <end position="302"/>
    </location>
</feature>
<dbReference type="CDD" id="cd06581">
    <property type="entry name" value="TM_PBP1_LivM_like"/>
    <property type="match status" value="1"/>
</dbReference>
<protein>
    <submittedName>
        <fullName evidence="7">Branched-chain amino acid transport system permease protein</fullName>
    </submittedName>
</protein>
<evidence type="ECO:0000256" key="3">
    <source>
        <dbReference type="ARBA" id="ARBA00022692"/>
    </source>
</evidence>